<comment type="caution">
    <text evidence="1">The sequence shown here is derived from an EMBL/GenBank/DDBJ whole genome shotgun (WGS) entry which is preliminary data.</text>
</comment>
<protein>
    <submittedName>
        <fullName evidence="1">Uncharacterized protein</fullName>
    </submittedName>
</protein>
<gene>
    <name evidence="1" type="ORF">CEXT_53121</name>
</gene>
<sequence length="129" mass="15080">MNHEINNSNLISVKIHTESPSEGHFPKPIFQLKPKKSIKWLNVIPFTVQYIHPNRTLCSSTQWTFANEYGTFIMSNPDSKASFNNNTIQRFIPKNEPRKLPFCVLMDDNRRGNLEFPGIQHYESLEHHN</sequence>
<keyword evidence="2" id="KW-1185">Reference proteome</keyword>
<evidence type="ECO:0000313" key="1">
    <source>
        <dbReference type="EMBL" id="GIX73077.1"/>
    </source>
</evidence>
<name>A0AAV4MNG4_CAEEX</name>
<dbReference type="EMBL" id="BPLR01002371">
    <property type="protein sequence ID" value="GIX73077.1"/>
    <property type="molecule type" value="Genomic_DNA"/>
</dbReference>
<proteinExistence type="predicted"/>
<reference evidence="1 2" key="1">
    <citation type="submission" date="2021-06" db="EMBL/GenBank/DDBJ databases">
        <title>Caerostris extrusa draft genome.</title>
        <authorList>
            <person name="Kono N."/>
            <person name="Arakawa K."/>
        </authorList>
    </citation>
    <scope>NUCLEOTIDE SEQUENCE [LARGE SCALE GENOMIC DNA]</scope>
</reference>
<dbReference type="AlphaFoldDB" id="A0AAV4MNG4"/>
<organism evidence="1 2">
    <name type="scientific">Caerostris extrusa</name>
    <name type="common">Bark spider</name>
    <name type="synonym">Caerostris bankana</name>
    <dbReference type="NCBI Taxonomy" id="172846"/>
    <lineage>
        <taxon>Eukaryota</taxon>
        <taxon>Metazoa</taxon>
        <taxon>Ecdysozoa</taxon>
        <taxon>Arthropoda</taxon>
        <taxon>Chelicerata</taxon>
        <taxon>Arachnida</taxon>
        <taxon>Araneae</taxon>
        <taxon>Araneomorphae</taxon>
        <taxon>Entelegynae</taxon>
        <taxon>Araneoidea</taxon>
        <taxon>Araneidae</taxon>
        <taxon>Caerostris</taxon>
    </lineage>
</organism>
<evidence type="ECO:0000313" key="2">
    <source>
        <dbReference type="Proteomes" id="UP001054945"/>
    </source>
</evidence>
<dbReference type="Proteomes" id="UP001054945">
    <property type="component" value="Unassembled WGS sequence"/>
</dbReference>
<accession>A0AAV4MNG4</accession>